<dbReference type="Pfam" id="PF05532">
    <property type="entry name" value="CsbD"/>
    <property type="match status" value="1"/>
</dbReference>
<accession>A0A081BK66</accession>
<evidence type="ECO:0000259" key="3">
    <source>
        <dbReference type="Pfam" id="PF05532"/>
    </source>
</evidence>
<dbReference type="RefSeq" id="WP_034529016.1">
    <property type="nucleotide sequence ID" value="NZ_BBJM01000030.1"/>
</dbReference>
<feature type="compositionally biased region" description="Basic and acidic residues" evidence="2">
    <location>
        <begin position="1"/>
        <end position="12"/>
    </location>
</feature>
<dbReference type="AlphaFoldDB" id="A0A081BK66"/>
<dbReference type="Proteomes" id="UP000028700">
    <property type="component" value="Unassembled WGS sequence"/>
</dbReference>
<name>A0A081BK66_9LACO</name>
<sequence>MAKELDAKKDKLVGSVKEQAGKATGDQSTELKGKLQKEKGKMKEKTEEMKDKASEKMNDMHKE</sequence>
<feature type="domain" description="CsbD-like" evidence="3">
    <location>
        <begin position="5"/>
        <end position="54"/>
    </location>
</feature>
<gene>
    <name evidence="4" type="ORF">LOSG293_300050</name>
</gene>
<dbReference type="EMBL" id="BBJM01000030">
    <property type="protein sequence ID" value="GAK48434.1"/>
    <property type="molecule type" value="Genomic_DNA"/>
</dbReference>
<feature type="region of interest" description="Disordered" evidence="2">
    <location>
        <begin position="1"/>
        <end position="63"/>
    </location>
</feature>
<feature type="compositionally biased region" description="Basic and acidic residues" evidence="2">
    <location>
        <begin position="29"/>
        <end position="63"/>
    </location>
</feature>
<keyword evidence="5" id="KW-1185">Reference proteome</keyword>
<organism evidence="4 5">
    <name type="scientific">Secundilactobacillus oryzae JCM 18671</name>
    <dbReference type="NCBI Taxonomy" id="1291743"/>
    <lineage>
        <taxon>Bacteria</taxon>
        <taxon>Bacillati</taxon>
        <taxon>Bacillota</taxon>
        <taxon>Bacilli</taxon>
        <taxon>Lactobacillales</taxon>
        <taxon>Lactobacillaceae</taxon>
        <taxon>Secundilactobacillus</taxon>
    </lineage>
</organism>
<dbReference type="InterPro" id="IPR008462">
    <property type="entry name" value="CsbD"/>
</dbReference>
<evidence type="ECO:0000313" key="4">
    <source>
        <dbReference type="EMBL" id="GAK48434.1"/>
    </source>
</evidence>
<evidence type="ECO:0000313" key="5">
    <source>
        <dbReference type="Proteomes" id="UP000028700"/>
    </source>
</evidence>
<reference evidence="4" key="1">
    <citation type="journal article" date="2014" name="Genome Announc.">
        <title>Draft Genome Sequence of Lactobacillus oryzae Strain SG293T.</title>
        <authorList>
            <person name="Tanizawa Y."/>
            <person name="Fujisawa T."/>
            <person name="Mochizuki T."/>
            <person name="Kaminuma E."/>
            <person name="Nakamura Y."/>
            <person name="Tohno M."/>
        </authorList>
    </citation>
    <scope>NUCLEOTIDE SEQUENCE [LARGE SCALE GENOMIC DNA]</scope>
    <source>
        <strain evidence="4">SG293</strain>
    </source>
</reference>
<evidence type="ECO:0000256" key="1">
    <source>
        <dbReference type="ARBA" id="ARBA00009129"/>
    </source>
</evidence>
<evidence type="ECO:0000256" key="2">
    <source>
        <dbReference type="SAM" id="MobiDB-lite"/>
    </source>
</evidence>
<dbReference type="Gene3D" id="1.10.1470.10">
    <property type="entry name" value="YjbJ"/>
    <property type="match status" value="1"/>
</dbReference>
<comment type="caution">
    <text evidence="4">The sequence shown here is derived from an EMBL/GenBank/DDBJ whole genome shotgun (WGS) entry which is preliminary data.</text>
</comment>
<comment type="similarity">
    <text evidence="1">Belongs to the UPF0337 (CsbD) family.</text>
</comment>
<dbReference type="SUPFAM" id="SSF69047">
    <property type="entry name" value="Hypothetical protein YjbJ"/>
    <property type="match status" value="1"/>
</dbReference>
<proteinExistence type="inferred from homology"/>
<dbReference type="STRING" id="1291743.LOSG293_300050"/>
<protein>
    <recommendedName>
        <fullName evidence="3">CsbD-like domain-containing protein</fullName>
    </recommendedName>
</protein>
<dbReference type="InterPro" id="IPR036629">
    <property type="entry name" value="YjbJ_sf"/>
</dbReference>